<dbReference type="SUPFAM" id="SSF53474">
    <property type="entry name" value="alpha/beta-Hydrolases"/>
    <property type="match status" value="1"/>
</dbReference>
<gene>
    <name evidence="2" type="ORF">GCM10008098_27140</name>
</gene>
<dbReference type="Proteomes" id="UP000621898">
    <property type="component" value="Unassembled WGS sequence"/>
</dbReference>
<protein>
    <submittedName>
        <fullName evidence="2">Alpha/beta hydrolase</fullName>
    </submittedName>
</protein>
<proteinExistence type="predicted"/>
<dbReference type="Pfam" id="PF02129">
    <property type="entry name" value="Peptidase_S15"/>
    <property type="match status" value="1"/>
</dbReference>
<dbReference type="Gene3D" id="3.40.50.1820">
    <property type="entry name" value="alpha/beta hydrolase"/>
    <property type="match status" value="1"/>
</dbReference>
<organism evidence="2 3">
    <name type="scientific">Rhodanobacter panaciterrae</name>
    <dbReference type="NCBI Taxonomy" id="490572"/>
    <lineage>
        <taxon>Bacteria</taxon>
        <taxon>Pseudomonadati</taxon>
        <taxon>Pseudomonadota</taxon>
        <taxon>Gammaproteobacteria</taxon>
        <taxon>Lysobacterales</taxon>
        <taxon>Rhodanobacteraceae</taxon>
        <taxon>Rhodanobacter</taxon>
    </lineage>
</organism>
<dbReference type="InterPro" id="IPR029058">
    <property type="entry name" value="AB_hydrolase_fold"/>
</dbReference>
<keyword evidence="3" id="KW-1185">Reference proteome</keyword>
<keyword evidence="2" id="KW-0378">Hydrolase</keyword>
<feature type="domain" description="Xaa-Pro dipeptidyl-peptidase-like" evidence="1">
    <location>
        <begin position="88"/>
        <end position="219"/>
    </location>
</feature>
<reference evidence="3" key="1">
    <citation type="journal article" date="2019" name="Int. J. Syst. Evol. Microbiol.">
        <title>The Global Catalogue of Microorganisms (GCM) 10K type strain sequencing project: providing services to taxonomists for standard genome sequencing and annotation.</title>
        <authorList>
            <consortium name="The Broad Institute Genomics Platform"/>
            <consortium name="The Broad Institute Genome Sequencing Center for Infectious Disease"/>
            <person name="Wu L."/>
            <person name="Ma J."/>
        </authorList>
    </citation>
    <scope>NUCLEOTIDE SEQUENCE [LARGE SCALE GENOMIC DNA]</scope>
    <source>
        <strain evidence="3">KCTC 22232</strain>
    </source>
</reference>
<evidence type="ECO:0000313" key="2">
    <source>
        <dbReference type="EMBL" id="GGY32260.1"/>
    </source>
</evidence>
<evidence type="ECO:0000259" key="1">
    <source>
        <dbReference type="Pfam" id="PF02129"/>
    </source>
</evidence>
<evidence type="ECO:0000313" key="3">
    <source>
        <dbReference type="Proteomes" id="UP000621898"/>
    </source>
</evidence>
<dbReference type="EMBL" id="BMXT01000003">
    <property type="protein sequence ID" value="GGY32260.1"/>
    <property type="molecule type" value="Genomic_DNA"/>
</dbReference>
<dbReference type="GO" id="GO:0016787">
    <property type="term" value="F:hydrolase activity"/>
    <property type="evidence" value="ECO:0007669"/>
    <property type="project" value="UniProtKB-KW"/>
</dbReference>
<dbReference type="PANTHER" id="PTHR42103:SF2">
    <property type="entry name" value="AB HYDROLASE-1 DOMAIN-CONTAINING PROTEIN"/>
    <property type="match status" value="1"/>
</dbReference>
<comment type="caution">
    <text evidence="2">The sequence shown here is derived from an EMBL/GenBank/DDBJ whole genome shotgun (WGS) entry which is preliminary data.</text>
</comment>
<accession>A0ABQ3A4S6</accession>
<name>A0ABQ3A4S6_9GAMM</name>
<dbReference type="InterPro" id="IPR000383">
    <property type="entry name" value="Xaa-Pro-like_dom"/>
</dbReference>
<dbReference type="PANTHER" id="PTHR42103">
    <property type="entry name" value="ALPHA/BETA-HYDROLASES SUPERFAMILY PROTEIN"/>
    <property type="match status" value="1"/>
</dbReference>
<sequence>MRVQLRIGLAVHEVAEHAAQLQPLVVASEQRMRQMVHRRRPRRQSAAAVIIVCMNPTELPADPASFPDVAASFMLDGPTGKLETISDVAEPTVARRGVAVICHPNPVQGGTMHNKVVTMLDRSLRESGLDTVRFNFRGTGSSAGVYDNGDGEGDDLAAVVAWVRCTRPDDTLWLAGFSFGSYVTIRNAAKLQARALISIAPPAGRWSFASLTPPGCPWLVVMGEEDEVVEPQAVFDWIDSLEVPPELVRMPETGHFFHRRLMDLRGAVKHAVLDWLPPPRQS</sequence>